<evidence type="ECO:0000313" key="3">
    <source>
        <dbReference type="EMBL" id="SEJ64711.1"/>
    </source>
</evidence>
<evidence type="ECO:0000256" key="1">
    <source>
        <dbReference type="SAM" id="SignalP"/>
    </source>
</evidence>
<dbReference type="Pfam" id="PF02169">
    <property type="entry name" value="LPP20"/>
    <property type="match status" value="1"/>
</dbReference>
<dbReference type="InterPro" id="IPR024952">
    <property type="entry name" value="LPP20-like_dom"/>
</dbReference>
<dbReference type="STRING" id="84035.SAMN05660742_112136"/>
<feature type="signal peptide" evidence="1">
    <location>
        <begin position="1"/>
        <end position="19"/>
    </location>
</feature>
<protein>
    <submittedName>
        <fullName evidence="3">LPP20 lipoprotein</fullName>
    </submittedName>
</protein>
<evidence type="ECO:0000313" key="4">
    <source>
        <dbReference type="Proteomes" id="UP000199662"/>
    </source>
</evidence>
<dbReference type="RefSeq" id="WP_177177585.1">
    <property type="nucleotide sequence ID" value="NZ_FNZK01000012.1"/>
</dbReference>
<keyword evidence="1" id="KW-0732">Signal</keyword>
<keyword evidence="3" id="KW-0449">Lipoprotein</keyword>
<accession>A0A1H7AGH1</accession>
<sequence>MKKLYILLFSLILSTTCFASDINWNSNTITAIGIGSAPASVTAGQGDALARRAAIVDAYRNLAGIVYGVELENHTTVQQLAVKKDTIKTAISGAINNARITDEEQLDNGNYQVTLCMPIFGQRNSLASALWQDKVAMPDFASQSDPVAPTTTVPAVTETPVVPAAGVTPAATAPTVMPAGAITGVVIDCRGLGLERAMAPNILDNSGRTIYNSKNVDDSAIIKNGLASYSKSDSPSNIDYAGANPLIVKAVSLMDFNRNPVVSKEDGDKILAANQNYAFLKKCAVVFIE</sequence>
<name>A0A1H7AGH1_9FIRM</name>
<gene>
    <name evidence="3" type="ORF">SAMN05660742_112136</name>
</gene>
<evidence type="ECO:0000259" key="2">
    <source>
        <dbReference type="Pfam" id="PF02169"/>
    </source>
</evidence>
<keyword evidence="4" id="KW-1185">Reference proteome</keyword>
<dbReference type="EMBL" id="FNZK01000012">
    <property type="protein sequence ID" value="SEJ64711.1"/>
    <property type="molecule type" value="Genomic_DNA"/>
</dbReference>
<dbReference type="AlphaFoldDB" id="A0A1H7AGH1"/>
<organism evidence="3 4">
    <name type="scientific">Propionispira arboris</name>
    <dbReference type="NCBI Taxonomy" id="84035"/>
    <lineage>
        <taxon>Bacteria</taxon>
        <taxon>Bacillati</taxon>
        <taxon>Bacillota</taxon>
        <taxon>Negativicutes</taxon>
        <taxon>Selenomonadales</taxon>
        <taxon>Selenomonadaceae</taxon>
        <taxon>Propionispira</taxon>
    </lineage>
</organism>
<dbReference type="Proteomes" id="UP000199662">
    <property type="component" value="Unassembled WGS sequence"/>
</dbReference>
<dbReference type="InterPro" id="IPR038180">
    <property type="entry name" value="FlgT_N_sf"/>
</dbReference>
<dbReference type="Gene3D" id="3.30.1660.40">
    <property type="entry name" value="FlgT, N-terminal domain"/>
    <property type="match status" value="1"/>
</dbReference>
<feature type="domain" description="Lipoprotein LPP20-like" evidence="2">
    <location>
        <begin position="43"/>
        <end position="113"/>
    </location>
</feature>
<reference evidence="3 4" key="1">
    <citation type="submission" date="2016-10" db="EMBL/GenBank/DDBJ databases">
        <authorList>
            <person name="de Groot N.N."/>
        </authorList>
    </citation>
    <scope>NUCLEOTIDE SEQUENCE [LARGE SCALE GENOMIC DNA]</scope>
    <source>
        <strain evidence="3 4">DSM 2179</strain>
    </source>
</reference>
<feature type="chain" id="PRO_5011559297" evidence="1">
    <location>
        <begin position="20"/>
        <end position="289"/>
    </location>
</feature>
<proteinExistence type="predicted"/>